<gene>
    <name evidence="1" type="ORF">CDAR_399441</name>
</gene>
<proteinExistence type="predicted"/>
<evidence type="ECO:0000313" key="2">
    <source>
        <dbReference type="Proteomes" id="UP001054837"/>
    </source>
</evidence>
<organism evidence="1 2">
    <name type="scientific">Caerostris darwini</name>
    <dbReference type="NCBI Taxonomy" id="1538125"/>
    <lineage>
        <taxon>Eukaryota</taxon>
        <taxon>Metazoa</taxon>
        <taxon>Ecdysozoa</taxon>
        <taxon>Arthropoda</taxon>
        <taxon>Chelicerata</taxon>
        <taxon>Arachnida</taxon>
        <taxon>Araneae</taxon>
        <taxon>Araneomorphae</taxon>
        <taxon>Entelegynae</taxon>
        <taxon>Araneoidea</taxon>
        <taxon>Araneidae</taxon>
        <taxon>Caerostris</taxon>
    </lineage>
</organism>
<sequence>MITKRVIEKGEISGSTQLIKQVVEYFLVNTGTTNLNRNPMVSSEKANFSIIGATSFDLLQQQQQKQQQQRCATRCESDIATYKTLSAFTRVINSNNRKCVKKKTKSFFKFSGQISCAKGAIVTREQ</sequence>
<keyword evidence="2" id="KW-1185">Reference proteome</keyword>
<name>A0AAV4T1D2_9ARAC</name>
<comment type="caution">
    <text evidence="1">The sequence shown here is derived from an EMBL/GenBank/DDBJ whole genome shotgun (WGS) entry which is preliminary data.</text>
</comment>
<accession>A0AAV4T1D2</accession>
<dbReference type="AlphaFoldDB" id="A0AAV4T1D2"/>
<evidence type="ECO:0000313" key="1">
    <source>
        <dbReference type="EMBL" id="GIY38570.1"/>
    </source>
</evidence>
<protein>
    <submittedName>
        <fullName evidence="1">Uncharacterized protein</fullName>
    </submittedName>
</protein>
<reference evidence="1 2" key="1">
    <citation type="submission" date="2021-06" db="EMBL/GenBank/DDBJ databases">
        <title>Caerostris darwini draft genome.</title>
        <authorList>
            <person name="Kono N."/>
            <person name="Arakawa K."/>
        </authorList>
    </citation>
    <scope>NUCLEOTIDE SEQUENCE [LARGE SCALE GENOMIC DNA]</scope>
</reference>
<dbReference type="Proteomes" id="UP001054837">
    <property type="component" value="Unassembled WGS sequence"/>
</dbReference>
<dbReference type="EMBL" id="BPLQ01008641">
    <property type="protein sequence ID" value="GIY38570.1"/>
    <property type="molecule type" value="Genomic_DNA"/>
</dbReference>